<name>A0AAN8S748_POLSC</name>
<dbReference type="Proteomes" id="UP001372834">
    <property type="component" value="Unassembled WGS sequence"/>
</dbReference>
<dbReference type="AlphaFoldDB" id="A0AAN8S748"/>
<feature type="region of interest" description="Disordered" evidence="1">
    <location>
        <begin position="33"/>
        <end position="63"/>
    </location>
</feature>
<protein>
    <submittedName>
        <fullName evidence="2">Uncharacterized protein</fullName>
    </submittedName>
</protein>
<evidence type="ECO:0000313" key="3">
    <source>
        <dbReference type="Proteomes" id="UP001372834"/>
    </source>
</evidence>
<evidence type="ECO:0000256" key="1">
    <source>
        <dbReference type="SAM" id="MobiDB-lite"/>
    </source>
</evidence>
<proteinExistence type="predicted"/>
<gene>
    <name evidence="2" type="ORF">RUM43_013577</name>
</gene>
<reference evidence="2 3" key="1">
    <citation type="submission" date="2023-10" db="EMBL/GenBank/DDBJ databases">
        <title>Genomes of two closely related lineages of the louse Polyplax serrata with different host specificities.</title>
        <authorList>
            <person name="Martinu J."/>
            <person name="Tarabai H."/>
            <person name="Stefka J."/>
            <person name="Hypsa V."/>
        </authorList>
    </citation>
    <scope>NUCLEOTIDE SEQUENCE [LARGE SCALE GENOMIC DNA]</scope>
    <source>
        <strain evidence="2">HR10_N</strain>
    </source>
</reference>
<comment type="caution">
    <text evidence="2">The sequence shown here is derived from an EMBL/GenBank/DDBJ whole genome shotgun (WGS) entry which is preliminary data.</text>
</comment>
<sequence length="127" mass="14553">MLFVVVIPTAEYEQQILYGVLLEETPSDIFSTSPPKISNMDKHIGNRPAARVNPTGKPIKAMQRVPPRNPVMLRSGKVVEEIPFEKARNELQNYPFTTQWHCSWEVRQQANNAGSLHEKSMRRLDSH</sequence>
<evidence type="ECO:0000313" key="2">
    <source>
        <dbReference type="EMBL" id="KAK6632806.1"/>
    </source>
</evidence>
<dbReference type="EMBL" id="JAWJWE010000007">
    <property type="protein sequence ID" value="KAK6632806.1"/>
    <property type="molecule type" value="Genomic_DNA"/>
</dbReference>
<accession>A0AAN8S748</accession>
<organism evidence="2 3">
    <name type="scientific">Polyplax serrata</name>
    <name type="common">Common mouse louse</name>
    <dbReference type="NCBI Taxonomy" id="468196"/>
    <lineage>
        <taxon>Eukaryota</taxon>
        <taxon>Metazoa</taxon>
        <taxon>Ecdysozoa</taxon>
        <taxon>Arthropoda</taxon>
        <taxon>Hexapoda</taxon>
        <taxon>Insecta</taxon>
        <taxon>Pterygota</taxon>
        <taxon>Neoptera</taxon>
        <taxon>Paraneoptera</taxon>
        <taxon>Psocodea</taxon>
        <taxon>Troctomorpha</taxon>
        <taxon>Phthiraptera</taxon>
        <taxon>Anoplura</taxon>
        <taxon>Polyplacidae</taxon>
        <taxon>Polyplax</taxon>
    </lineage>
</organism>